<evidence type="ECO:0000259" key="1">
    <source>
        <dbReference type="Pfam" id="PF00149"/>
    </source>
</evidence>
<evidence type="ECO:0000313" key="2">
    <source>
        <dbReference type="EMBL" id="CAB4140383.1"/>
    </source>
</evidence>
<organism evidence="3">
    <name type="scientific">uncultured Caudovirales phage</name>
    <dbReference type="NCBI Taxonomy" id="2100421"/>
    <lineage>
        <taxon>Viruses</taxon>
        <taxon>Duplodnaviria</taxon>
        <taxon>Heunggongvirae</taxon>
        <taxon>Uroviricota</taxon>
        <taxon>Caudoviricetes</taxon>
        <taxon>Peduoviridae</taxon>
        <taxon>Maltschvirus</taxon>
        <taxon>Maltschvirus maltsch</taxon>
    </lineage>
</organism>
<reference evidence="3" key="1">
    <citation type="submission" date="2020-04" db="EMBL/GenBank/DDBJ databases">
        <authorList>
            <person name="Chiriac C."/>
            <person name="Salcher M."/>
            <person name="Ghai R."/>
            <person name="Kavagutti S V."/>
        </authorList>
    </citation>
    <scope>NUCLEOTIDE SEQUENCE</scope>
</reference>
<feature type="domain" description="Calcineurin-like phosphoesterase" evidence="1">
    <location>
        <begin position="81"/>
        <end position="197"/>
    </location>
</feature>
<dbReference type="InterPro" id="IPR004843">
    <property type="entry name" value="Calcineurin-like_PHP"/>
</dbReference>
<gene>
    <name evidence="2" type="ORF">UFOVP409_33</name>
    <name evidence="3" type="ORF">UFOVP684_2</name>
</gene>
<proteinExistence type="predicted"/>
<dbReference type="EMBL" id="LR796382">
    <property type="protein sequence ID" value="CAB4140383.1"/>
    <property type="molecule type" value="Genomic_DNA"/>
</dbReference>
<accession>A0A6J5NIU1</accession>
<dbReference type="Gene3D" id="3.60.21.10">
    <property type="match status" value="1"/>
</dbReference>
<evidence type="ECO:0000313" key="3">
    <source>
        <dbReference type="EMBL" id="CAB4157135.1"/>
    </source>
</evidence>
<sequence length="320" mass="35685">MVAKVCSDEEFISLWNQTPSTAEVARILNCHVRTANSKRRSIENRLGIILRSPDVRSPDFNLTMPANGVRALLDMPDGCIIVGSDCHYWPDDIATAHRAFVHVVKELKPNVVVMAGDVFDGASISRHPSNGYEVRPNVKQELDACQDRLAEIEAVAGNAKLLWTWGNHDIRFSARISNQVGDTYKDVMGFNLPDHFPRWKFSMSIMVNNNTQIKHRNYNGIHAAYNATLKSGVSTCNGHLHSLKVTPWTDLTGTRYGVDCGSLADVWGQQFAYTEDGTRSHRSGFAVLTYHNGKLMPPELCEVIDEEAGLAFFRGKILKV</sequence>
<dbReference type="Pfam" id="PF00149">
    <property type="entry name" value="Metallophos"/>
    <property type="match status" value="1"/>
</dbReference>
<protein>
    <submittedName>
        <fullName evidence="3">Calcineurin-like phosphoesterase domain, ApaH type</fullName>
    </submittedName>
</protein>
<dbReference type="EMBL" id="LR796652">
    <property type="protein sequence ID" value="CAB4157135.1"/>
    <property type="molecule type" value="Genomic_DNA"/>
</dbReference>
<dbReference type="GO" id="GO:0016787">
    <property type="term" value="F:hydrolase activity"/>
    <property type="evidence" value="ECO:0007669"/>
    <property type="project" value="InterPro"/>
</dbReference>
<dbReference type="InterPro" id="IPR029052">
    <property type="entry name" value="Metallo-depent_PP-like"/>
</dbReference>
<dbReference type="SUPFAM" id="SSF56300">
    <property type="entry name" value="Metallo-dependent phosphatases"/>
    <property type="match status" value="1"/>
</dbReference>
<name>A0A6J5NIU1_9CAUD</name>